<proteinExistence type="predicted"/>
<reference evidence="3 4" key="1">
    <citation type="submission" date="2022-04" db="EMBL/GenBank/DDBJ databases">
        <title>Diverse halophilic archaea isolated from saline environments.</title>
        <authorList>
            <person name="Cui H.-L."/>
        </authorList>
    </citation>
    <scope>NUCLEOTIDE SEQUENCE [LARGE SCALE GENOMIC DNA]</scope>
    <source>
        <strain evidence="3 4">XZYJT49</strain>
    </source>
</reference>
<dbReference type="GeneID" id="72186375"/>
<dbReference type="EMBL" id="CP096659">
    <property type="protein sequence ID" value="UPV73687.1"/>
    <property type="molecule type" value="Genomic_DNA"/>
</dbReference>
<evidence type="ECO:0000259" key="2">
    <source>
        <dbReference type="Pfam" id="PF23921"/>
    </source>
</evidence>
<dbReference type="KEGG" id="halx:M0R89_14210"/>
<dbReference type="RefSeq" id="WP_248649739.1">
    <property type="nucleotide sequence ID" value="NZ_CP096659.1"/>
</dbReference>
<feature type="region of interest" description="Disordered" evidence="1">
    <location>
        <begin position="49"/>
        <end position="79"/>
    </location>
</feature>
<evidence type="ECO:0000256" key="1">
    <source>
        <dbReference type="SAM" id="MobiDB-lite"/>
    </source>
</evidence>
<protein>
    <recommendedName>
        <fullName evidence="2">DUF7260 domain-containing protein</fullName>
    </recommendedName>
</protein>
<name>A0A8U0HS34_9EURY</name>
<accession>A0A8U0HS34</accession>
<dbReference type="InterPro" id="IPR055684">
    <property type="entry name" value="DUF7260"/>
</dbReference>
<keyword evidence="4" id="KW-1185">Reference proteome</keyword>
<feature type="compositionally biased region" description="Low complexity" evidence="1">
    <location>
        <begin position="59"/>
        <end position="79"/>
    </location>
</feature>
<evidence type="ECO:0000313" key="3">
    <source>
        <dbReference type="EMBL" id="UPV73687.1"/>
    </source>
</evidence>
<gene>
    <name evidence="3" type="ORF">M0R89_14210</name>
</gene>
<organism evidence="3 4">
    <name type="scientific">Halorussus limi</name>
    <dbReference type="NCBI Taxonomy" id="2938695"/>
    <lineage>
        <taxon>Archaea</taxon>
        <taxon>Methanobacteriati</taxon>
        <taxon>Methanobacteriota</taxon>
        <taxon>Stenosarchaea group</taxon>
        <taxon>Halobacteria</taxon>
        <taxon>Halobacteriales</taxon>
        <taxon>Haladaptataceae</taxon>
        <taxon>Halorussus</taxon>
    </lineage>
</organism>
<dbReference type="Pfam" id="PF23921">
    <property type="entry name" value="DUF7260"/>
    <property type="match status" value="1"/>
</dbReference>
<evidence type="ECO:0000313" key="4">
    <source>
        <dbReference type="Proteomes" id="UP000830729"/>
    </source>
</evidence>
<sequence length="271" mass="29277">MTEEFAAGDAAALDLRTPAAVERAAAERDRIEEKVAAFGEFRERVESVPTDANRRAGRSSRSGSRAVGSALAVGASGTSTTGGAATVREAFRETVLPYADADSMQEAMADELSPELTAALSPAAGGFSTGLQRQLVSRADRRRKECGLLADGIEGERDRVRALADELGEITDWLADADETPLLQLGFEELRARHDRLEEFRATCDRLAAERQAAIRETRSDGLTGIREAELIAHLYGEFDDAHPVLADLAELDAVLAECQRAVRRHLCARV</sequence>
<dbReference type="AlphaFoldDB" id="A0A8U0HS34"/>
<dbReference type="Proteomes" id="UP000830729">
    <property type="component" value="Chromosome"/>
</dbReference>
<feature type="domain" description="DUF7260" evidence="2">
    <location>
        <begin position="18"/>
        <end position="260"/>
    </location>
</feature>